<reference evidence="1" key="1">
    <citation type="submission" date="2019-06" db="EMBL/GenBank/DDBJ databases">
        <authorList>
            <person name="Zheng W."/>
        </authorList>
    </citation>
    <scope>NUCLEOTIDE SEQUENCE</scope>
    <source>
        <strain evidence="1">QDHG01</strain>
    </source>
</reference>
<evidence type="ECO:0000313" key="2">
    <source>
        <dbReference type="Proteomes" id="UP000785679"/>
    </source>
</evidence>
<dbReference type="Proteomes" id="UP000785679">
    <property type="component" value="Unassembled WGS sequence"/>
</dbReference>
<accession>A0A8J8SWP7</accession>
<proteinExistence type="predicted"/>
<dbReference type="EMBL" id="RRYP01018578">
    <property type="protein sequence ID" value="TNV73579.1"/>
    <property type="molecule type" value="Genomic_DNA"/>
</dbReference>
<gene>
    <name evidence="1" type="ORF">FGO68_gene9437</name>
</gene>
<name>A0A8J8SWP7_HALGN</name>
<sequence>MRGVLCACWGRRGIALHAGPGSGWKSGIKGRPLGCAGIGKNQWMYSWRSESVGRMESLWLRLCKKLVRLLGRRKE</sequence>
<comment type="caution">
    <text evidence="1">The sequence shown here is derived from an EMBL/GenBank/DDBJ whole genome shotgun (WGS) entry which is preliminary data.</text>
</comment>
<organism evidence="1 2">
    <name type="scientific">Halteria grandinella</name>
    <dbReference type="NCBI Taxonomy" id="5974"/>
    <lineage>
        <taxon>Eukaryota</taxon>
        <taxon>Sar</taxon>
        <taxon>Alveolata</taxon>
        <taxon>Ciliophora</taxon>
        <taxon>Intramacronucleata</taxon>
        <taxon>Spirotrichea</taxon>
        <taxon>Stichotrichia</taxon>
        <taxon>Sporadotrichida</taxon>
        <taxon>Halteriidae</taxon>
        <taxon>Halteria</taxon>
    </lineage>
</organism>
<keyword evidence="2" id="KW-1185">Reference proteome</keyword>
<evidence type="ECO:0000313" key="1">
    <source>
        <dbReference type="EMBL" id="TNV73579.1"/>
    </source>
</evidence>
<dbReference type="AlphaFoldDB" id="A0A8J8SWP7"/>
<protein>
    <submittedName>
        <fullName evidence="1">Uncharacterized protein</fullName>
    </submittedName>
</protein>